<keyword evidence="2" id="KW-0472">Membrane</keyword>
<evidence type="ECO:0000256" key="1">
    <source>
        <dbReference type="SAM" id="MobiDB-lite"/>
    </source>
</evidence>
<organism>
    <name type="scientific">Branchiostoma floridae</name>
    <name type="common">Florida lancelet</name>
    <name type="synonym">Amphioxus</name>
    <dbReference type="NCBI Taxonomy" id="7739"/>
    <lineage>
        <taxon>Eukaryota</taxon>
        <taxon>Metazoa</taxon>
        <taxon>Chordata</taxon>
        <taxon>Cephalochordata</taxon>
        <taxon>Leptocardii</taxon>
        <taxon>Amphioxiformes</taxon>
        <taxon>Branchiostomatidae</taxon>
        <taxon>Branchiostoma</taxon>
    </lineage>
</organism>
<evidence type="ECO:0000256" key="2">
    <source>
        <dbReference type="SAM" id="Phobius"/>
    </source>
</evidence>
<gene>
    <name evidence="3" type="ORF">BRAFLDRAFT_93825</name>
</gene>
<keyword evidence="2" id="KW-0812">Transmembrane</keyword>
<evidence type="ECO:0000313" key="3">
    <source>
        <dbReference type="EMBL" id="EEN58530.1"/>
    </source>
</evidence>
<keyword evidence="2" id="KW-1133">Transmembrane helix</keyword>
<feature type="transmembrane region" description="Helical" evidence="2">
    <location>
        <begin position="635"/>
        <end position="664"/>
    </location>
</feature>
<dbReference type="EMBL" id="GG666529">
    <property type="protein sequence ID" value="EEN58530.1"/>
    <property type="molecule type" value="Genomic_DNA"/>
</dbReference>
<proteinExistence type="predicted"/>
<feature type="compositionally biased region" description="Polar residues" evidence="1">
    <location>
        <begin position="94"/>
        <end position="113"/>
    </location>
</feature>
<reference evidence="3" key="1">
    <citation type="journal article" date="2008" name="Nature">
        <title>The amphioxus genome and the evolution of the chordate karyotype.</title>
        <authorList>
            <consortium name="US DOE Joint Genome Institute (JGI-PGF)"/>
            <person name="Putnam N.H."/>
            <person name="Butts T."/>
            <person name="Ferrier D.E.K."/>
            <person name="Furlong R.F."/>
            <person name="Hellsten U."/>
            <person name="Kawashima T."/>
            <person name="Robinson-Rechavi M."/>
            <person name="Shoguchi E."/>
            <person name="Terry A."/>
            <person name="Yu J.-K."/>
            <person name="Benito-Gutierrez E.L."/>
            <person name="Dubchak I."/>
            <person name="Garcia-Fernandez J."/>
            <person name="Gibson-Brown J.J."/>
            <person name="Grigoriev I.V."/>
            <person name="Horton A.C."/>
            <person name="de Jong P.J."/>
            <person name="Jurka J."/>
            <person name="Kapitonov V.V."/>
            <person name="Kohara Y."/>
            <person name="Kuroki Y."/>
            <person name="Lindquist E."/>
            <person name="Lucas S."/>
            <person name="Osoegawa K."/>
            <person name="Pennacchio L.A."/>
            <person name="Salamov A.A."/>
            <person name="Satou Y."/>
            <person name="Sauka-Spengler T."/>
            <person name="Schmutz J."/>
            <person name="Shin-I T."/>
            <person name="Toyoda A."/>
            <person name="Bronner-Fraser M."/>
            <person name="Fujiyama A."/>
            <person name="Holland L.Z."/>
            <person name="Holland P.W.H."/>
            <person name="Satoh N."/>
            <person name="Rokhsar D.S."/>
        </authorList>
    </citation>
    <scope>NUCLEOTIDE SEQUENCE [LARGE SCALE GENOMIC DNA]</scope>
    <source>
        <strain evidence="3">S238N-H82</strain>
        <tissue evidence="3">Testes</tissue>
    </source>
</reference>
<accession>C3YLT6</accession>
<feature type="region of interest" description="Disordered" evidence="1">
    <location>
        <begin position="92"/>
        <end position="137"/>
    </location>
</feature>
<protein>
    <submittedName>
        <fullName evidence="3">Uncharacterized protein</fullName>
    </submittedName>
</protein>
<dbReference type="AlphaFoldDB" id="C3YLT6"/>
<dbReference type="InParanoid" id="C3YLT6"/>
<sequence length="682" mass="77141">MPLRGPGFNQPITTAVLSVAAVATMLWLLFSEDTEGEEKKSEKKTDRPREPRTILLPKLSFRDFRNDVFMYGEDGEYEVIVLEEWVDKYDGPSSAYSRRSFPTESQSWPTVAQSYRPAAPQSRPRQPDRRPPGKFGLGDIGSTYSIFGDGGLFSDITGMGDFRREKPAVATIVHRAESAEFLRRVRAAKIKIEAGDISRHSAEKDEEYFDASWPSWREVKEEEFLKRAARGVVGANSRHSEETDEEYCDAPGLPLLKIKEDEFLKRAELNEISTNSRHSEEGSVYIDVPGLPPWMVEYDEFYNPNPPAWLAEDMEVEDLFFDALDVPLRALPQSAVKAHQLGPVQELERPHQLLMALIMFVMTEFFASFRILMSSVTESLGGAMKSVLAVLQPHYDKIKQLILPFIPSVVKDFILSIIGCTWMWMTSVAESTGGAMNRALALLWIHSDKFQLVANKIKQLLQPLVPYVMMFKDSTVSMVGSARMVMANVAASAGDAVNGALSSFQYDRFQAVANNIKHLLLRFIPPVIQESMVSFYGSIRILMTRLPESIGGALTRVLLALHYAIFDLVYTRLKQLLLAFIPYVVKFKECIISVYGYVRILMIKLVEAFGGAVKRALLVMHYVGFDLMYTSVKRLLMAFIASVLRVMECIVSYIIYTLILIYLVRLSYTARKRQPNRQTDAT</sequence>
<name>C3YLT6_BRAFL</name>